<evidence type="ECO:0000256" key="5">
    <source>
        <dbReference type="ARBA" id="ARBA00022801"/>
    </source>
</evidence>
<proteinExistence type="inferred from homology"/>
<dbReference type="EMBL" id="NCKU01001549">
    <property type="protein sequence ID" value="RWS11841.1"/>
    <property type="molecule type" value="Genomic_DNA"/>
</dbReference>
<name>A0A443R9A2_9ACAR</name>
<dbReference type="GO" id="GO:0102009">
    <property type="term" value="F:proline dipeptidase activity"/>
    <property type="evidence" value="ECO:0007669"/>
    <property type="project" value="UniProtKB-EC"/>
</dbReference>
<evidence type="ECO:0000256" key="1">
    <source>
        <dbReference type="ARBA" id="ARBA00001936"/>
    </source>
</evidence>
<evidence type="ECO:0000313" key="18">
    <source>
        <dbReference type="EMBL" id="RWS11845.1"/>
    </source>
</evidence>
<evidence type="ECO:0000256" key="2">
    <source>
        <dbReference type="ARBA" id="ARBA00011738"/>
    </source>
</evidence>
<comment type="caution">
    <text evidence="18">The sequence shown here is derived from an EMBL/GenBank/DDBJ whole genome shotgun (WGS) entry which is preliminary data.</text>
</comment>
<evidence type="ECO:0000256" key="14">
    <source>
        <dbReference type="ARBA" id="ARBA00044351"/>
    </source>
</evidence>
<comment type="catalytic activity">
    <reaction evidence="15">
        <text>Xaa-L-Pro dipeptide + H2O = an L-alpha-amino acid + L-proline</text>
        <dbReference type="Rhea" id="RHEA:76407"/>
        <dbReference type="ChEBI" id="CHEBI:15377"/>
        <dbReference type="ChEBI" id="CHEBI:59869"/>
        <dbReference type="ChEBI" id="CHEBI:60039"/>
        <dbReference type="ChEBI" id="CHEBI:195196"/>
        <dbReference type="EC" id="3.4.13.9"/>
    </reaction>
</comment>
<evidence type="ECO:0000256" key="3">
    <source>
        <dbReference type="ARBA" id="ARBA00022670"/>
    </source>
</evidence>
<dbReference type="SUPFAM" id="SSF53092">
    <property type="entry name" value="Creatinase/prolidase N-terminal domain"/>
    <property type="match status" value="1"/>
</dbReference>
<dbReference type="InterPro" id="IPR029149">
    <property type="entry name" value="Creatin/AminoP/Spt16_N"/>
</dbReference>
<dbReference type="CDD" id="cd01087">
    <property type="entry name" value="Prolidase"/>
    <property type="match status" value="1"/>
</dbReference>
<keyword evidence="5" id="KW-0378">Hydrolase</keyword>
<dbReference type="OrthoDB" id="10261878at2759"/>
<dbReference type="SMART" id="SM01011">
    <property type="entry name" value="AMP_N"/>
    <property type="match status" value="1"/>
</dbReference>
<comment type="cofactor">
    <cofactor evidence="1">
        <name>Mn(2+)</name>
        <dbReference type="ChEBI" id="CHEBI:29035"/>
    </cofactor>
</comment>
<dbReference type="EMBL" id="NCKU01001548">
    <property type="protein sequence ID" value="RWS11845.1"/>
    <property type="molecule type" value="Genomic_DNA"/>
</dbReference>
<comment type="subunit">
    <text evidence="2">Homodimer.</text>
</comment>
<gene>
    <name evidence="17" type="ORF">B4U79_06063</name>
    <name evidence="18" type="ORF">B4U79_16006</name>
</gene>
<dbReference type="SUPFAM" id="SSF55920">
    <property type="entry name" value="Creatinase/aminopeptidase"/>
    <property type="match status" value="1"/>
</dbReference>
<dbReference type="InterPro" id="IPR052433">
    <property type="entry name" value="X-Pro_dipept-like"/>
</dbReference>
<comment type="similarity">
    <text evidence="9">Belongs to the peptidase M24B family. Eukaryotic-type prolidase subfamily.</text>
</comment>
<reference evidence="18" key="2">
    <citation type="submission" date="2018-11" db="EMBL/GenBank/DDBJ databases">
        <title>Trombidioid mite genomics.</title>
        <authorList>
            <person name="Dong X."/>
        </authorList>
    </citation>
    <scope>NUCLEOTIDE SEQUENCE</scope>
    <source>
        <strain evidence="18">UoL-WK</strain>
    </source>
</reference>
<feature type="domain" description="Aminopeptidase P N-terminal" evidence="16">
    <location>
        <begin position="19"/>
        <end position="156"/>
    </location>
</feature>
<dbReference type="PANTHER" id="PTHR48480">
    <property type="match status" value="1"/>
</dbReference>
<accession>A0A443R9A2</accession>
<evidence type="ECO:0000256" key="13">
    <source>
        <dbReference type="ARBA" id="ARBA00044284"/>
    </source>
</evidence>
<dbReference type="GO" id="GO:0070006">
    <property type="term" value="F:metalloaminopeptidase activity"/>
    <property type="evidence" value="ECO:0007669"/>
    <property type="project" value="InterPro"/>
</dbReference>
<dbReference type="Proteomes" id="UP000285301">
    <property type="component" value="Unassembled WGS sequence"/>
</dbReference>
<evidence type="ECO:0000256" key="10">
    <source>
        <dbReference type="ARBA" id="ARBA00044051"/>
    </source>
</evidence>
<dbReference type="Gene3D" id="3.90.230.10">
    <property type="entry name" value="Creatinase/methionine aminopeptidase superfamily"/>
    <property type="match status" value="1"/>
</dbReference>
<evidence type="ECO:0000256" key="7">
    <source>
        <dbReference type="ARBA" id="ARBA00023049"/>
    </source>
</evidence>
<sequence length="498" mass="56096">MSNQFASGSFTRGVHTLTVPSKLYAINRERLVERLRKIANVTPNSIVLLQGGESTTRYCSDHEPLFRQESFFHWAFGVEEPDFFGAIHVLNGESYLFAPRLPPSYAVWMGELKTTDFFTSRYGVDHIFYTDEIAKVFNDLKPEVLLTLKGVNSDSGKTSREAVFEGIGKFVVDNSLLYPEIAECRVFKTPEELRVLRYTNQLSSNAHIEVMKKIRIGMKEYQLESIFQHYCYYNSGSRHVSYTCICGSGSNGAILHYGHAGAPNDKTVNDGDMCLFDMGCEYNCYASDITCSFPANGKFTENQKKIYNAVYKSSRAVMTSVKPGVSWVDMHLLADRTHLEELKKHGLLIGDVEEMMKQRLGAIFMPHGLGHFMGIDTHDVGGYLPHCPPRPQEEGLRSLRTARILEEGMVLTIEPGIYFIDALLDKALNDPNLAKFLVNEEIAKFRGFGGVRIEDDIVITESGMELLTNVPRTVEEIEALMAEGKSLEVDFPQQKLLK</sequence>
<keyword evidence="4" id="KW-0479">Metal-binding</keyword>
<organism evidence="18 19">
    <name type="scientific">Dinothrombium tinctorium</name>
    <dbReference type="NCBI Taxonomy" id="1965070"/>
    <lineage>
        <taxon>Eukaryota</taxon>
        <taxon>Metazoa</taxon>
        <taxon>Ecdysozoa</taxon>
        <taxon>Arthropoda</taxon>
        <taxon>Chelicerata</taxon>
        <taxon>Arachnida</taxon>
        <taxon>Acari</taxon>
        <taxon>Acariformes</taxon>
        <taxon>Trombidiformes</taxon>
        <taxon>Prostigmata</taxon>
        <taxon>Anystina</taxon>
        <taxon>Parasitengona</taxon>
        <taxon>Trombidioidea</taxon>
        <taxon>Trombidiidae</taxon>
        <taxon>Dinothrombium</taxon>
    </lineage>
</organism>
<evidence type="ECO:0000256" key="6">
    <source>
        <dbReference type="ARBA" id="ARBA00022997"/>
    </source>
</evidence>
<keyword evidence="8" id="KW-0464">Manganese</keyword>
<dbReference type="AlphaFoldDB" id="A0A443R9A2"/>
<dbReference type="PANTHER" id="PTHR48480:SF2">
    <property type="entry name" value="PEPTIDASE D"/>
    <property type="match status" value="1"/>
</dbReference>
<dbReference type="InterPro" id="IPR000994">
    <property type="entry name" value="Pept_M24"/>
</dbReference>
<evidence type="ECO:0000259" key="16">
    <source>
        <dbReference type="SMART" id="SM01011"/>
    </source>
</evidence>
<dbReference type="EC" id="3.4.13.9" evidence="10"/>
<keyword evidence="19" id="KW-1185">Reference proteome</keyword>
<dbReference type="Pfam" id="PF05195">
    <property type="entry name" value="AMP_N"/>
    <property type="match status" value="1"/>
</dbReference>
<dbReference type="InterPro" id="IPR007865">
    <property type="entry name" value="Aminopep_P_N"/>
</dbReference>
<dbReference type="Pfam" id="PF00557">
    <property type="entry name" value="Peptidase_M24"/>
    <property type="match status" value="1"/>
</dbReference>
<keyword evidence="7" id="KW-0482">Metalloprotease</keyword>
<evidence type="ECO:0000256" key="4">
    <source>
        <dbReference type="ARBA" id="ARBA00022723"/>
    </source>
</evidence>
<evidence type="ECO:0000256" key="12">
    <source>
        <dbReference type="ARBA" id="ARBA00044252"/>
    </source>
</evidence>
<dbReference type="GO" id="GO:0006508">
    <property type="term" value="P:proteolysis"/>
    <property type="evidence" value="ECO:0007669"/>
    <property type="project" value="UniProtKB-KW"/>
</dbReference>
<dbReference type="InterPro" id="IPR036005">
    <property type="entry name" value="Creatinase/aminopeptidase-like"/>
</dbReference>
<dbReference type="STRING" id="1965070.A0A443R9A2"/>
<evidence type="ECO:0000256" key="11">
    <source>
        <dbReference type="ARBA" id="ARBA00044141"/>
    </source>
</evidence>
<evidence type="ECO:0000256" key="9">
    <source>
        <dbReference type="ARBA" id="ARBA00043990"/>
    </source>
</evidence>
<dbReference type="FunFam" id="3.90.230.10:FF:000002">
    <property type="entry name" value="Xaa-Pro aminopeptidase 3"/>
    <property type="match status" value="1"/>
</dbReference>
<evidence type="ECO:0000313" key="19">
    <source>
        <dbReference type="Proteomes" id="UP000285301"/>
    </source>
</evidence>
<evidence type="ECO:0000256" key="15">
    <source>
        <dbReference type="ARBA" id="ARBA00048994"/>
    </source>
</evidence>
<dbReference type="Gene3D" id="3.40.350.10">
    <property type="entry name" value="Creatinase/prolidase N-terminal domain"/>
    <property type="match status" value="1"/>
</dbReference>
<protein>
    <recommendedName>
        <fullName evidence="11">Xaa-Pro dipeptidase</fullName>
        <ecNumber evidence="10">3.4.13.9</ecNumber>
    </recommendedName>
    <alternativeName>
        <fullName evidence="14">Imidodipeptidase</fullName>
    </alternativeName>
    <alternativeName>
        <fullName evidence="12">Peptidase D</fullName>
    </alternativeName>
    <alternativeName>
        <fullName evidence="13">Proline dipeptidase</fullName>
    </alternativeName>
</protein>
<evidence type="ECO:0000313" key="17">
    <source>
        <dbReference type="EMBL" id="RWS11841.1"/>
    </source>
</evidence>
<evidence type="ECO:0000256" key="8">
    <source>
        <dbReference type="ARBA" id="ARBA00023211"/>
    </source>
</evidence>
<reference evidence="18 19" key="1">
    <citation type="journal article" date="2018" name="Gigascience">
        <title>Genomes of trombidid mites reveal novel predicted allergens and laterally-transferred genes associated with secondary metabolism.</title>
        <authorList>
            <person name="Dong X."/>
            <person name="Chaisiri K."/>
            <person name="Xia D."/>
            <person name="Armstrong S.D."/>
            <person name="Fang Y."/>
            <person name="Donnelly M.J."/>
            <person name="Kadowaki T."/>
            <person name="McGarry J.W."/>
            <person name="Darby A.C."/>
            <person name="Makepeace B.L."/>
        </authorList>
    </citation>
    <scope>NUCLEOTIDE SEQUENCE [LARGE SCALE GENOMIC DNA]</scope>
    <source>
        <strain evidence="18">UoL-WK</strain>
    </source>
</reference>
<dbReference type="GO" id="GO:0030145">
    <property type="term" value="F:manganese ion binding"/>
    <property type="evidence" value="ECO:0007669"/>
    <property type="project" value="InterPro"/>
</dbReference>
<keyword evidence="6" id="KW-0224">Dipeptidase</keyword>
<keyword evidence="3" id="KW-0645">Protease</keyword>